<organism evidence="1 2">
    <name type="scientific">Desulfovibrio porci</name>
    <dbReference type="NCBI Taxonomy" id="2605782"/>
    <lineage>
        <taxon>Bacteria</taxon>
        <taxon>Pseudomonadati</taxon>
        <taxon>Thermodesulfobacteriota</taxon>
        <taxon>Desulfovibrionia</taxon>
        <taxon>Desulfovibrionales</taxon>
        <taxon>Desulfovibrionaceae</taxon>
        <taxon>Desulfovibrio</taxon>
    </lineage>
</organism>
<dbReference type="Proteomes" id="UP000477488">
    <property type="component" value="Unassembled WGS sequence"/>
</dbReference>
<proteinExistence type="predicted"/>
<gene>
    <name evidence="1" type="ORF">FYJ44_13335</name>
</gene>
<dbReference type="AlphaFoldDB" id="A0A6L5XPG6"/>
<comment type="caution">
    <text evidence="1">The sequence shown here is derived from an EMBL/GenBank/DDBJ whole genome shotgun (WGS) entry which is preliminary data.</text>
</comment>
<reference evidence="1 2" key="1">
    <citation type="submission" date="2019-09" db="EMBL/GenBank/DDBJ databases">
        <title>In-depth cultivation of the pig gut microbiome towards novel bacterial diversity and tailored functional studies.</title>
        <authorList>
            <person name="Wylensek D."/>
            <person name="Hitch T.C.A."/>
            <person name="Clavel T."/>
        </authorList>
    </citation>
    <scope>NUCLEOTIDE SEQUENCE [LARGE SCALE GENOMIC DNA]</scope>
    <source>
        <strain evidence="1 2">PG-178-WT-4</strain>
    </source>
</reference>
<accession>A0A6L5XPG6</accession>
<name>A0A6L5XPG6_9BACT</name>
<keyword evidence="2" id="KW-1185">Reference proteome</keyword>
<sequence>MPWPTAALGAPLNPARDRLLRAQEGDAACIRLAYVLFYLPPEEGAELLGLAVRAGREVLAADFKLPERNLELPACLLARGLLGAWPGLWPGTRGGTALTAFLARGGLEGLVLRAGLHVSSRRPLLGGAAVLLGLNRGESVRTGAGA</sequence>
<dbReference type="EMBL" id="VUMH01000018">
    <property type="protein sequence ID" value="MSS28986.1"/>
    <property type="molecule type" value="Genomic_DNA"/>
</dbReference>
<evidence type="ECO:0000313" key="1">
    <source>
        <dbReference type="EMBL" id="MSS28986.1"/>
    </source>
</evidence>
<evidence type="ECO:0000313" key="2">
    <source>
        <dbReference type="Proteomes" id="UP000477488"/>
    </source>
</evidence>
<protein>
    <submittedName>
        <fullName evidence="1">Uncharacterized protein</fullName>
    </submittedName>
</protein>